<feature type="compositionally biased region" description="Basic and acidic residues" evidence="7">
    <location>
        <begin position="245"/>
        <end position="301"/>
    </location>
</feature>
<evidence type="ECO:0000256" key="6">
    <source>
        <dbReference type="RuleBase" id="RU367087"/>
    </source>
</evidence>
<evidence type="ECO:0000256" key="1">
    <source>
        <dbReference type="ARBA" id="ARBA00008361"/>
    </source>
</evidence>
<evidence type="ECO:0000256" key="3">
    <source>
        <dbReference type="ARBA" id="ARBA00022679"/>
    </source>
</evidence>
<feature type="region of interest" description="Disordered" evidence="7">
    <location>
        <begin position="243"/>
        <end position="320"/>
    </location>
</feature>
<name>A0A1S3DJJ1_DIACI</name>
<evidence type="ECO:0000313" key="9">
    <source>
        <dbReference type="Proteomes" id="UP000079169"/>
    </source>
</evidence>
<keyword evidence="4 5" id="KW-0949">S-adenosyl-L-methionine</keyword>
<dbReference type="SUPFAM" id="SSF53335">
    <property type="entry name" value="S-adenosyl-L-methionine-dependent methyltransferases"/>
    <property type="match status" value="1"/>
</dbReference>
<keyword evidence="3 6" id="KW-0808">Transferase</keyword>
<evidence type="ECO:0000313" key="11">
    <source>
        <dbReference type="RefSeq" id="XP_017303968.1"/>
    </source>
</evidence>
<gene>
    <name evidence="10 11" type="primary">LOC103519876</name>
</gene>
<dbReference type="KEGG" id="dci:103519876"/>
<protein>
    <recommendedName>
        <fullName evidence="6">RNA methyltransferase</fullName>
        <ecNumber evidence="6">2.1.1.-</ecNumber>
    </recommendedName>
</protein>
<evidence type="ECO:0000313" key="10">
    <source>
        <dbReference type="RefSeq" id="XP_008483186.1"/>
    </source>
</evidence>
<dbReference type="PANTHER" id="PTHR12315">
    <property type="entry name" value="BICOID-INTERACTING PROTEIN RELATED"/>
    <property type="match status" value="1"/>
</dbReference>
<comment type="similarity">
    <text evidence="1 6">Belongs to the methyltransferase superfamily.</text>
</comment>
<dbReference type="Pfam" id="PF06859">
    <property type="entry name" value="Bin3"/>
    <property type="match status" value="1"/>
</dbReference>
<dbReference type="InterPro" id="IPR024160">
    <property type="entry name" value="BIN3_SAM-bd_dom"/>
</dbReference>
<evidence type="ECO:0000256" key="4">
    <source>
        <dbReference type="ARBA" id="ARBA00022691"/>
    </source>
</evidence>
<dbReference type="PANTHER" id="PTHR12315:SF1">
    <property type="entry name" value="RNA 5'-MONOPHOSPHATE METHYLTRANSFERASE"/>
    <property type="match status" value="1"/>
</dbReference>
<dbReference type="RefSeq" id="XP_017303968.1">
    <property type="nucleotide sequence ID" value="XM_017448479.2"/>
</dbReference>
<dbReference type="GO" id="GO:0032259">
    <property type="term" value="P:methylation"/>
    <property type="evidence" value="ECO:0007669"/>
    <property type="project" value="UniProtKB-KW"/>
</dbReference>
<dbReference type="GeneID" id="103519876"/>
<proteinExistence type="inferred from homology"/>
<dbReference type="RefSeq" id="XP_008483186.1">
    <property type="nucleotide sequence ID" value="XM_008484964.3"/>
</dbReference>
<dbReference type="GO" id="GO:0008171">
    <property type="term" value="F:O-methyltransferase activity"/>
    <property type="evidence" value="ECO:0007669"/>
    <property type="project" value="UniProtKB-UniRule"/>
</dbReference>
<organism evidence="10">
    <name type="scientific">Diaphorina citri</name>
    <name type="common">Asian citrus psyllid</name>
    <dbReference type="NCBI Taxonomy" id="121845"/>
    <lineage>
        <taxon>Eukaryota</taxon>
        <taxon>Metazoa</taxon>
        <taxon>Ecdysozoa</taxon>
        <taxon>Arthropoda</taxon>
        <taxon>Hexapoda</taxon>
        <taxon>Insecta</taxon>
        <taxon>Pterygota</taxon>
        <taxon>Neoptera</taxon>
        <taxon>Paraneoptera</taxon>
        <taxon>Hemiptera</taxon>
        <taxon>Sternorrhyncha</taxon>
        <taxon>Psylloidea</taxon>
        <taxon>Psyllidae</taxon>
        <taxon>Diaphorininae</taxon>
        <taxon>Diaphorina</taxon>
    </lineage>
</organism>
<dbReference type="GO" id="GO:0005737">
    <property type="term" value="C:cytoplasm"/>
    <property type="evidence" value="ECO:0007669"/>
    <property type="project" value="TreeGrafter"/>
</dbReference>
<dbReference type="AlphaFoldDB" id="A0A1S3DJJ1"/>
<sequence>MSDKDTDKFGDNTYKSNDKDGFDPGAMMFGNFINYYQFHPPEDRIKLLTSHIWEQLELEKQEGPIVCLDVGCNCGDLTESLYDNLEEIITSTSDRKQIKVLGIDIDGTLVIRANEKNNHDNIQYKCLDIMQPGAMEYLNKYVIEAKKNGLEKDDQRNETESTKEVKDLDVKETGLGTKVSTNPTTKFNVVFCFSVTMWIHLNHGDQGLLEFLDKISSLGKYLILENQLWKCYRNAQRRIVRNAGKRNDTRDGQGKIEENDRDHCDRNCDGGRQTEKNVDKMKDLPDTKPKTDKDDRKDVRNNRRGKCSQPRGKGNKESEVGFKHYRELKLRSNVDKEIDAYLIHKCNARKLYESEANEWGRVITVYEIV</sequence>
<dbReference type="Proteomes" id="UP000079169">
    <property type="component" value="Unplaced"/>
</dbReference>
<reference evidence="10 11" key="1">
    <citation type="submission" date="2023-09" db="UniProtKB">
        <authorList>
            <consortium name="RefSeq"/>
        </authorList>
    </citation>
    <scope>IDENTIFICATION</scope>
</reference>
<dbReference type="PaxDb" id="121845-A0A1S3DJJ1"/>
<evidence type="ECO:0000256" key="2">
    <source>
        <dbReference type="ARBA" id="ARBA00022603"/>
    </source>
</evidence>
<dbReference type="InterPro" id="IPR039772">
    <property type="entry name" value="Bin3-like"/>
</dbReference>
<keyword evidence="2 6" id="KW-0489">Methyltransferase</keyword>
<dbReference type="STRING" id="121845.A0A1S3DJJ1"/>
<dbReference type="GO" id="GO:0008173">
    <property type="term" value="F:RNA methyltransferase activity"/>
    <property type="evidence" value="ECO:0007669"/>
    <property type="project" value="UniProtKB-UniRule"/>
</dbReference>
<keyword evidence="9" id="KW-1185">Reference proteome</keyword>
<dbReference type="GO" id="GO:2000632">
    <property type="term" value="P:negative regulation of pre-miRNA processing"/>
    <property type="evidence" value="ECO:0007669"/>
    <property type="project" value="TreeGrafter"/>
</dbReference>
<evidence type="ECO:0000259" key="8">
    <source>
        <dbReference type="PROSITE" id="PS51515"/>
    </source>
</evidence>
<dbReference type="PROSITE" id="PS51515">
    <property type="entry name" value="BIN3_SAM"/>
    <property type="match status" value="1"/>
</dbReference>
<evidence type="ECO:0000256" key="7">
    <source>
        <dbReference type="SAM" id="MobiDB-lite"/>
    </source>
</evidence>
<feature type="domain" description="Bin3-type SAM" evidence="8">
    <location>
        <begin position="42"/>
        <end position="291"/>
    </location>
</feature>
<evidence type="ECO:0000256" key="5">
    <source>
        <dbReference type="PROSITE-ProRule" id="PRU00848"/>
    </source>
</evidence>
<dbReference type="InterPro" id="IPR010675">
    <property type="entry name" value="Bin3_C"/>
</dbReference>
<dbReference type="EC" id="2.1.1.-" evidence="6"/>
<dbReference type="InterPro" id="IPR029063">
    <property type="entry name" value="SAM-dependent_MTases_sf"/>
</dbReference>
<accession>A0A1S3DJJ1</accession>
<dbReference type="Gene3D" id="3.40.50.150">
    <property type="entry name" value="Vaccinia Virus protein VP39"/>
    <property type="match status" value="1"/>
</dbReference>